<dbReference type="EMBL" id="FQXP01000008">
    <property type="protein sequence ID" value="SHH98671.1"/>
    <property type="molecule type" value="Genomic_DNA"/>
</dbReference>
<dbReference type="RefSeq" id="WP_072832078.1">
    <property type="nucleotide sequence ID" value="NZ_FQXP01000008.1"/>
</dbReference>
<dbReference type="GO" id="GO:0016887">
    <property type="term" value="F:ATP hydrolysis activity"/>
    <property type="evidence" value="ECO:0007669"/>
    <property type="project" value="InterPro"/>
</dbReference>
<organism evidence="5 6">
    <name type="scientific">Clostridium collagenovorans DSM 3089</name>
    <dbReference type="NCBI Taxonomy" id="1121306"/>
    <lineage>
        <taxon>Bacteria</taxon>
        <taxon>Bacillati</taxon>
        <taxon>Bacillota</taxon>
        <taxon>Clostridia</taxon>
        <taxon>Eubacteriales</taxon>
        <taxon>Clostridiaceae</taxon>
        <taxon>Clostridium</taxon>
    </lineage>
</organism>
<evidence type="ECO:0000313" key="6">
    <source>
        <dbReference type="Proteomes" id="UP000184526"/>
    </source>
</evidence>
<evidence type="ECO:0000256" key="2">
    <source>
        <dbReference type="ARBA" id="ARBA00022741"/>
    </source>
</evidence>
<keyword evidence="6" id="KW-1185">Reference proteome</keyword>
<dbReference type="Gene3D" id="3.40.50.300">
    <property type="entry name" value="P-loop containing nucleotide triphosphate hydrolases"/>
    <property type="match status" value="1"/>
</dbReference>
<evidence type="ECO:0000259" key="4">
    <source>
        <dbReference type="PROSITE" id="PS50893"/>
    </source>
</evidence>
<dbReference type="Proteomes" id="UP000184526">
    <property type="component" value="Unassembled WGS sequence"/>
</dbReference>
<evidence type="ECO:0000256" key="1">
    <source>
        <dbReference type="ARBA" id="ARBA00022448"/>
    </source>
</evidence>
<dbReference type="InterPro" id="IPR027417">
    <property type="entry name" value="P-loop_NTPase"/>
</dbReference>
<evidence type="ECO:0000256" key="3">
    <source>
        <dbReference type="ARBA" id="ARBA00022840"/>
    </source>
</evidence>
<evidence type="ECO:0000313" key="5">
    <source>
        <dbReference type="EMBL" id="SHH98671.1"/>
    </source>
</evidence>
<keyword evidence="2" id="KW-0547">Nucleotide-binding</keyword>
<dbReference type="OrthoDB" id="9804819at2"/>
<dbReference type="STRING" id="1121306.SAMN02745196_02214"/>
<dbReference type="InterPro" id="IPR017871">
    <property type="entry name" value="ABC_transporter-like_CS"/>
</dbReference>
<feature type="domain" description="ABC transporter" evidence="4">
    <location>
        <begin position="3"/>
        <end position="231"/>
    </location>
</feature>
<dbReference type="InterPro" id="IPR003593">
    <property type="entry name" value="AAA+_ATPase"/>
</dbReference>
<gene>
    <name evidence="5" type="ORF">SAMN02745196_02214</name>
</gene>
<accession>A0A1M5XFU9</accession>
<dbReference type="PANTHER" id="PTHR42939">
    <property type="entry name" value="ABC TRANSPORTER ATP-BINDING PROTEIN ALBC-RELATED"/>
    <property type="match status" value="1"/>
</dbReference>
<sequence>MDKHILKISDLCKNYDKFSLKNINLSLKEGEVLGLIGQNGAGKSTTIKSLLGLISYDSGTILIDNEVMDTDNIKLKHEIGYVPENVFLYQDIKCYEFYKFVKSCYKSWDDDLFLNLSKKFELDLEKKIKELSKGNLVKFLIIIAISHHPKLLILDEPTSGLDPIIRNQVIDYLKDVVKNERCSILFSSHITEDISKLADVVTYMDNGKILLSERKDTILNEYKKVVFKMGIPSDICKKYKYVFNNVIMVNKESELENLESELSEYYVENITLDEVLTILVNSERRENVSVNC</sequence>
<dbReference type="PROSITE" id="PS00211">
    <property type="entry name" value="ABC_TRANSPORTER_1"/>
    <property type="match status" value="1"/>
</dbReference>
<keyword evidence="3 5" id="KW-0067">ATP-binding</keyword>
<protein>
    <submittedName>
        <fullName evidence="5">ABC-2 type transport system ATP-binding protein</fullName>
    </submittedName>
</protein>
<dbReference type="InterPro" id="IPR051782">
    <property type="entry name" value="ABC_Transporter_VariousFunc"/>
</dbReference>
<reference evidence="5 6" key="1">
    <citation type="submission" date="2016-11" db="EMBL/GenBank/DDBJ databases">
        <authorList>
            <person name="Jaros S."/>
            <person name="Januszkiewicz K."/>
            <person name="Wedrychowicz H."/>
        </authorList>
    </citation>
    <scope>NUCLEOTIDE SEQUENCE [LARGE SCALE GENOMIC DNA]</scope>
    <source>
        <strain evidence="5 6">DSM 3089</strain>
    </source>
</reference>
<dbReference type="PANTHER" id="PTHR42939:SF3">
    <property type="entry name" value="ABC TRANSPORTER ATP-BINDING COMPONENT"/>
    <property type="match status" value="1"/>
</dbReference>
<dbReference type="Pfam" id="PF00005">
    <property type="entry name" value="ABC_tran"/>
    <property type="match status" value="1"/>
</dbReference>
<dbReference type="CDD" id="cd03230">
    <property type="entry name" value="ABC_DR_subfamily_A"/>
    <property type="match status" value="1"/>
</dbReference>
<dbReference type="SUPFAM" id="SSF52540">
    <property type="entry name" value="P-loop containing nucleoside triphosphate hydrolases"/>
    <property type="match status" value="1"/>
</dbReference>
<dbReference type="SMART" id="SM00382">
    <property type="entry name" value="AAA"/>
    <property type="match status" value="1"/>
</dbReference>
<keyword evidence="1" id="KW-0813">Transport</keyword>
<dbReference type="InterPro" id="IPR003439">
    <property type="entry name" value="ABC_transporter-like_ATP-bd"/>
</dbReference>
<dbReference type="PROSITE" id="PS50893">
    <property type="entry name" value="ABC_TRANSPORTER_2"/>
    <property type="match status" value="1"/>
</dbReference>
<name>A0A1M5XFU9_9CLOT</name>
<dbReference type="AlphaFoldDB" id="A0A1M5XFU9"/>
<proteinExistence type="predicted"/>
<dbReference type="GO" id="GO:0005524">
    <property type="term" value="F:ATP binding"/>
    <property type="evidence" value="ECO:0007669"/>
    <property type="project" value="UniProtKB-KW"/>
</dbReference>